<dbReference type="InterPro" id="IPR011577">
    <property type="entry name" value="Cyt_b561_bac/Ni-Hgenase"/>
</dbReference>
<feature type="transmembrane region" description="Helical" evidence="13">
    <location>
        <begin position="245"/>
        <end position="265"/>
    </location>
</feature>
<protein>
    <submittedName>
        <fullName evidence="16">Formate dehydrogenase subunit gamma</fullName>
    </submittedName>
</protein>
<dbReference type="GO" id="GO:0036397">
    <property type="term" value="F:formate dehydrogenase (quinone) activity"/>
    <property type="evidence" value="ECO:0007669"/>
    <property type="project" value="TreeGrafter"/>
</dbReference>
<keyword evidence="14" id="KW-0732">Signal</keyword>
<feature type="domain" description="Cytochrome b561 bacterial/Ni-hydrogenase" evidence="15">
    <location>
        <begin position="139"/>
        <end position="313"/>
    </location>
</feature>
<organism evidence="16 17">
    <name type="scientific">Limnobacter thiooxidans</name>
    <dbReference type="NCBI Taxonomy" id="131080"/>
    <lineage>
        <taxon>Bacteria</taxon>
        <taxon>Pseudomonadati</taxon>
        <taxon>Pseudomonadota</taxon>
        <taxon>Betaproteobacteria</taxon>
        <taxon>Burkholderiales</taxon>
        <taxon>Burkholderiaceae</taxon>
        <taxon>Limnobacter</taxon>
    </lineage>
</organism>
<evidence type="ECO:0000256" key="2">
    <source>
        <dbReference type="ARBA" id="ARBA00004651"/>
    </source>
</evidence>
<evidence type="ECO:0000256" key="8">
    <source>
        <dbReference type="ARBA" id="ARBA00022723"/>
    </source>
</evidence>
<dbReference type="GO" id="GO:0008863">
    <property type="term" value="F:formate dehydrogenase (NAD+) activity"/>
    <property type="evidence" value="ECO:0007669"/>
    <property type="project" value="InterPro"/>
</dbReference>
<dbReference type="InterPro" id="IPR016174">
    <property type="entry name" value="Di-haem_cyt_TM"/>
</dbReference>
<accession>A0AA86IZ68</accession>
<feature type="transmembrane region" description="Helical" evidence="13">
    <location>
        <begin position="285"/>
        <end position="304"/>
    </location>
</feature>
<keyword evidence="9" id="KW-0249">Electron transport</keyword>
<feature type="signal peptide" evidence="14">
    <location>
        <begin position="1"/>
        <end position="39"/>
    </location>
</feature>
<comment type="subcellular location">
    <subcellularLocation>
        <location evidence="2">Cell membrane</location>
        <topology evidence="2">Multi-pass membrane protein</topology>
    </subcellularLocation>
</comment>
<name>A0AA86IZ68_9BURK</name>
<keyword evidence="5" id="KW-1003">Cell membrane</keyword>
<evidence type="ECO:0000259" key="15">
    <source>
        <dbReference type="Pfam" id="PF01292"/>
    </source>
</evidence>
<evidence type="ECO:0000256" key="11">
    <source>
        <dbReference type="ARBA" id="ARBA00023004"/>
    </source>
</evidence>
<keyword evidence="17" id="KW-1185">Reference proteome</keyword>
<comment type="similarity">
    <text evidence="3">Belongs to the formate dehydrogenase gamma subunit family.</text>
</comment>
<keyword evidence="8" id="KW-0479">Metal-binding</keyword>
<dbReference type="Gene3D" id="1.20.950.20">
    <property type="entry name" value="Transmembrane di-heme cytochromes, Chain C"/>
    <property type="match status" value="1"/>
</dbReference>
<dbReference type="PANTHER" id="PTHR30074">
    <property type="entry name" value="FORMATE DEHYDROGENASE, NITRATE-INDUCIBLE, CYTOCHROME B556 FDN SUBUNIT"/>
    <property type="match status" value="1"/>
</dbReference>
<keyword evidence="7 13" id="KW-0812">Transmembrane</keyword>
<keyword evidence="6" id="KW-0349">Heme</keyword>
<evidence type="ECO:0000313" key="17">
    <source>
        <dbReference type="Proteomes" id="UP001329151"/>
    </source>
</evidence>
<dbReference type="GO" id="GO:0009326">
    <property type="term" value="C:formate dehydrogenase complex"/>
    <property type="evidence" value="ECO:0007669"/>
    <property type="project" value="InterPro"/>
</dbReference>
<dbReference type="RefSeq" id="WP_130556481.1">
    <property type="nucleotide sequence ID" value="NZ_AP028947.1"/>
</dbReference>
<dbReference type="SUPFAM" id="SSF81342">
    <property type="entry name" value="Transmembrane di-heme cytochromes"/>
    <property type="match status" value="1"/>
</dbReference>
<evidence type="ECO:0000256" key="5">
    <source>
        <dbReference type="ARBA" id="ARBA00022475"/>
    </source>
</evidence>
<feature type="transmembrane region" description="Helical" evidence="13">
    <location>
        <begin position="187"/>
        <end position="211"/>
    </location>
</feature>
<dbReference type="EMBL" id="AP028947">
    <property type="protein sequence ID" value="BET26013.1"/>
    <property type="molecule type" value="Genomic_DNA"/>
</dbReference>
<evidence type="ECO:0000256" key="10">
    <source>
        <dbReference type="ARBA" id="ARBA00022989"/>
    </source>
</evidence>
<dbReference type="GO" id="GO:0015944">
    <property type="term" value="P:formate oxidation"/>
    <property type="evidence" value="ECO:0007669"/>
    <property type="project" value="TreeGrafter"/>
</dbReference>
<evidence type="ECO:0000256" key="7">
    <source>
        <dbReference type="ARBA" id="ARBA00022692"/>
    </source>
</evidence>
<evidence type="ECO:0000256" key="1">
    <source>
        <dbReference type="ARBA" id="ARBA00001971"/>
    </source>
</evidence>
<dbReference type="NCBIfam" id="TIGR01583">
    <property type="entry name" value="formate-DH-gamm"/>
    <property type="match status" value="1"/>
</dbReference>
<feature type="chain" id="PRO_5041636383" evidence="14">
    <location>
        <begin position="40"/>
        <end position="358"/>
    </location>
</feature>
<comment type="cofactor">
    <cofactor evidence="1">
        <name>heme</name>
        <dbReference type="ChEBI" id="CHEBI:30413"/>
    </cofactor>
</comment>
<dbReference type="GO" id="GO:0022904">
    <property type="term" value="P:respiratory electron transport chain"/>
    <property type="evidence" value="ECO:0007669"/>
    <property type="project" value="InterPro"/>
</dbReference>
<reference evidence="16 17" key="1">
    <citation type="submission" date="2023-10" db="EMBL/GenBank/DDBJ databases">
        <title>Complete Genome Sequence of Limnobacter thiooxidans CS-K2T, Isolated from freshwater lake sediments in Bavaria, Germany.</title>
        <authorList>
            <person name="Naruki M."/>
            <person name="Watanabe A."/>
            <person name="Warashina T."/>
            <person name="Morita T."/>
            <person name="Arakawa K."/>
        </authorList>
    </citation>
    <scope>NUCLEOTIDE SEQUENCE [LARGE SCALE GENOMIC DNA]</scope>
    <source>
        <strain evidence="16 17">CS-K2</strain>
    </source>
</reference>
<evidence type="ECO:0000313" key="16">
    <source>
        <dbReference type="EMBL" id="BET26013.1"/>
    </source>
</evidence>
<dbReference type="GO" id="GO:0005886">
    <property type="term" value="C:plasma membrane"/>
    <property type="evidence" value="ECO:0007669"/>
    <property type="project" value="UniProtKB-SubCell"/>
</dbReference>
<evidence type="ECO:0000256" key="3">
    <source>
        <dbReference type="ARBA" id="ARBA00010747"/>
    </source>
</evidence>
<keyword evidence="12 13" id="KW-0472">Membrane</keyword>
<sequence>MTHSTIRAAAKPGLSNALVALFTALVFAVCALWSVGAMAQDASERSQAQVQKQQTQPLNNSPVWSGVASGESFTTVTKGRETGVLINKSGETWREMRNDWISFIGGWAVALVFLVIMGAHLVKGPVKLPEPRTGKLIERFTSAERLAHWTMAFSFVALALTGLLLMFGKHVLAPWMGLTLNSWLASISIVIHNFVGPLFAVSIIVFFIMYVKDNMPEKNDIEWLKKGGGIFGHAPAGRFNMGEKIWFWGGVTVLGLVVSTTGLILDFPNFDQPRLLMQQSHVIHASAALLFIIMSMGHIYIGSIGMEGALEAMRDGYVDETWAKAHHDAWYDDIKSGKISPVRSKEGEAAMGSQVMVH</sequence>
<feature type="transmembrane region" description="Helical" evidence="13">
    <location>
        <begin position="100"/>
        <end position="122"/>
    </location>
</feature>
<dbReference type="PANTHER" id="PTHR30074:SF6">
    <property type="entry name" value="FORMATE DEHYDROGENASE GAMMA SUBUNIT"/>
    <property type="match status" value="1"/>
</dbReference>
<dbReference type="GO" id="GO:0009055">
    <property type="term" value="F:electron transfer activity"/>
    <property type="evidence" value="ECO:0007669"/>
    <property type="project" value="InterPro"/>
</dbReference>
<evidence type="ECO:0000256" key="4">
    <source>
        <dbReference type="ARBA" id="ARBA00022448"/>
    </source>
</evidence>
<keyword evidence="11" id="KW-0408">Iron</keyword>
<proteinExistence type="inferred from homology"/>
<keyword evidence="4" id="KW-0813">Transport</keyword>
<dbReference type="InterPro" id="IPR051817">
    <property type="entry name" value="FDH_cytochrome_b556_subunit"/>
</dbReference>
<evidence type="ECO:0000256" key="14">
    <source>
        <dbReference type="SAM" id="SignalP"/>
    </source>
</evidence>
<dbReference type="Proteomes" id="UP001329151">
    <property type="component" value="Chromosome"/>
</dbReference>
<dbReference type="AlphaFoldDB" id="A0AA86IZ68"/>
<evidence type="ECO:0000256" key="9">
    <source>
        <dbReference type="ARBA" id="ARBA00022982"/>
    </source>
</evidence>
<dbReference type="InterPro" id="IPR006471">
    <property type="entry name" value="Formate_DH_gsu"/>
</dbReference>
<evidence type="ECO:0000256" key="12">
    <source>
        <dbReference type="ARBA" id="ARBA00023136"/>
    </source>
</evidence>
<dbReference type="Pfam" id="PF01292">
    <property type="entry name" value="Ni_hydr_CYTB"/>
    <property type="match status" value="1"/>
</dbReference>
<dbReference type="GO" id="GO:0009061">
    <property type="term" value="P:anaerobic respiration"/>
    <property type="evidence" value="ECO:0007669"/>
    <property type="project" value="TreeGrafter"/>
</dbReference>
<evidence type="ECO:0000256" key="13">
    <source>
        <dbReference type="SAM" id="Phobius"/>
    </source>
</evidence>
<evidence type="ECO:0000256" key="6">
    <source>
        <dbReference type="ARBA" id="ARBA00022617"/>
    </source>
</evidence>
<dbReference type="GO" id="GO:0046872">
    <property type="term" value="F:metal ion binding"/>
    <property type="evidence" value="ECO:0007669"/>
    <property type="project" value="UniProtKB-KW"/>
</dbReference>
<gene>
    <name evidence="16" type="ORF">RGQ30_15140</name>
</gene>
<dbReference type="KEGG" id="lto:RGQ30_15140"/>
<keyword evidence="10 13" id="KW-1133">Transmembrane helix</keyword>
<feature type="transmembrane region" description="Helical" evidence="13">
    <location>
        <begin position="146"/>
        <end position="167"/>
    </location>
</feature>